<evidence type="ECO:0000313" key="8">
    <source>
        <dbReference type="Proteomes" id="UP000651482"/>
    </source>
</evidence>
<evidence type="ECO:0000256" key="2">
    <source>
        <dbReference type="ARBA" id="ARBA00023125"/>
    </source>
</evidence>
<dbReference type="AlphaFoldDB" id="A0A926D8R6"/>
<evidence type="ECO:0000259" key="5">
    <source>
        <dbReference type="Pfam" id="PF02650"/>
    </source>
</evidence>
<dbReference type="PANTHER" id="PTHR37307:SF1">
    <property type="entry name" value="CELL DIVISION PROTEIN WHIA-RELATED"/>
    <property type="match status" value="1"/>
</dbReference>
<evidence type="ECO:0000313" key="7">
    <source>
        <dbReference type="EMBL" id="MBC8533503.1"/>
    </source>
</evidence>
<keyword evidence="2 4" id="KW-0238">DNA-binding</keyword>
<dbReference type="GO" id="GO:0043937">
    <property type="term" value="P:regulation of sporulation"/>
    <property type="evidence" value="ECO:0007669"/>
    <property type="project" value="InterPro"/>
</dbReference>
<dbReference type="RefSeq" id="WP_249318918.1">
    <property type="nucleotide sequence ID" value="NZ_JACRSN010000006.1"/>
</dbReference>
<dbReference type="Gene3D" id="1.10.10.10">
    <property type="entry name" value="Winged helix-like DNA-binding domain superfamily/Winged helix DNA-binding domain"/>
    <property type="match status" value="1"/>
</dbReference>
<dbReference type="PANTHER" id="PTHR37307">
    <property type="entry name" value="CELL DIVISION PROTEIN WHIA-RELATED"/>
    <property type="match status" value="1"/>
</dbReference>
<dbReference type="InterPro" id="IPR003802">
    <property type="entry name" value="Sporulation_regulator_WhiA"/>
</dbReference>
<dbReference type="Pfam" id="PF14527">
    <property type="entry name" value="LAGLIDADG_WhiA"/>
    <property type="match status" value="1"/>
</dbReference>
<evidence type="ECO:0000256" key="4">
    <source>
        <dbReference type="HAMAP-Rule" id="MF_01420"/>
    </source>
</evidence>
<accession>A0A926D8R6</accession>
<organism evidence="7 8">
    <name type="scientific">Yeguia hominis</name>
    <dbReference type="NCBI Taxonomy" id="2763662"/>
    <lineage>
        <taxon>Bacteria</taxon>
        <taxon>Bacillati</taxon>
        <taxon>Bacillota</taxon>
        <taxon>Clostridia</taxon>
        <taxon>Eubacteriales</taxon>
        <taxon>Yeguiaceae</taxon>
        <taxon>Yeguia</taxon>
    </lineage>
</organism>
<dbReference type="EMBL" id="JACRSN010000006">
    <property type="protein sequence ID" value="MBC8533503.1"/>
    <property type="molecule type" value="Genomic_DNA"/>
</dbReference>
<dbReference type="NCBIfam" id="TIGR00647">
    <property type="entry name" value="DNA_bind_WhiA"/>
    <property type="match status" value="1"/>
</dbReference>
<dbReference type="SUPFAM" id="SSF55608">
    <property type="entry name" value="Homing endonucleases"/>
    <property type="match status" value="1"/>
</dbReference>
<proteinExistence type="inferred from homology"/>
<dbReference type="GO" id="GO:0051301">
    <property type="term" value="P:cell division"/>
    <property type="evidence" value="ECO:0007669"/>
    <property type="project" value="UniProtKB-UniRule"/>
</dbReference>
<evidence type="ECO:0000259" key="6">
    <source>
        <dbReference type="Pfam" id="PF14527"/>
    </source>
</evidence>
<comment type="similarity">
    <text evidence="4">Belongs to the WhiA family.</text>
</comment>
<dbReference type="Gene3D" id="3.10.28.10">
    <property type="entry name" value="Homing endonucleases"/>
    <property type="match status" value="1"/>
</dbReference>
<keyword evidence="1 4" id="KW-0132">Cell division</keyword>
<feature type="domain" description="WhiA LAGLIDADG-like" evidence="6">
    <location>
        <begin position="118"/>
        <end position="211"/>
    </location>
</feature>
<evidence type="ECO:0000256" key="1">
    <source>
        <dbReference type="ARBA" id="ARBA00022618"/>
    </source>
</evidence>
<keyword evidence="8" id="KW-1185">Reference proteome</keyword>
<dbReference type="GO" id="GO:0003677">
    <property type="term" value="F:DNA binding"/>
    <property type="evidence" value="ECO:0007669"/>
    <property type="project" value="UniProtKB-UniRule"/>
</dbReference>
<dbReference type="InterPro" id="IPR023054">
    <property type="entry name" value="Sporulation_regulator_WhiA_C"/>
</dbReference>
<dbReference type="InterPro" id="IPR039518">
    <property type="entry name" value="WhiA_LAGLIDADG_dom"/>
</dbReference>
<protein>
    <recommendedName>
        <fullName evidence="4">Probable cell division protein WhiA</fullName>
    </recommendedName>
</protein>
<feature type="domain" description="Sporulation regulator WhiA C-terminal" evidence="5">
    <location>
        <begin position="214"/>
        <end position="295"/>
    </location>
</feature>
<evidence type="ECO:0000256" key="3">
    <source>
        <dbReference type="ARBA" id="ARBA00023306"/>
    </source>
</evidence>
<comment type="function">
    <text evidence="4">Involved in cell division and chromosome segregation.</text>
</comment>
<dbReference type="InterPro" id="IPR027434">
    <property type="entry name" value="Homing_endonucl"/>
</dbReference>
<sequence length="297" mass="33387">MSFASDVKKELLQIEKKASCCELAECYGMLRFSRLFWKDAEYHTENGLLARHFAETVSAQAGVIAEAGTVMRRSSPAFSVRLAGEAERERLLSVFGEPEEQETPEIRMAFLQKSCCQAAFLRGAFLVCGTVSDPYKEYHLEFATPHASLASGLFALISGMEDGMQPALAARKNNMLVYLKESERIADLLTYLGAHSSAMELMQAKMFKEVRNYVNRKTNFETANISKTVSAAIRQTEAIRRVMETSGIEAFPEELRELALLRLENPEMSLREMAERLGLSRSGVNHRMQRILEIAHT</sequence>
<gene>
    <name evidence="4 7" type="primary">whiA</name>
    <name evidence="7" type="ORF">IAG03_05690</name>
</gene>
<dbReference type="Proteomes" id="UP000651482">
    <property type="component" value="Unassembled WGS sequence"/>
</dbReference>
<dbReference type="Pfam" id="PF02650">
    <property type="entry name" value="HTH_WhiA"/>
    <property type="match status" value="1"/>
</dbReference>
<dbReference type="HAMAP" id="MF_01420">
    <property type="entry name" value="HTH_type_WhiA"/>
    <property type="match status" value="1"/>
</dbReference>
<keyword evidence="3 4" id="KW-0131">Cell cycle</keyword>
<comment type="caution">
    <text evidence="7">The sequence shown here is derived from an EMBL/GenBank/DDBJ whole genome shotgun (WGS) entry which is preliminary data.</text>
</comment>
<name>A0A926D8R6_9FIRM</name>
<reference evidence="7" key="1">
    <citation type="submission" date="2020-08" db="EMBL/GenBank/DDBJ databases">
        <title>Genome public.</title>
        <authorList>
            <person name="Liu C."/>
            <person name="Sun Q."/>
        </authorList>
    </citation>
    <scope>NUCLEOTIDE SEQUENCE</scope>
    <source>
        <strain evidence="7">NSJ-40</strain>
    </source>
</reference>
<dbReference type="InterPro" id="IPR036388">
    <property type="entry name" value="WH-like_DNA-bd_sf"/>
</dbReference>